<protein>
    <recommendedName>
        <fullName evidence="5">mTERF domain-containing protein 1, mitochondrial</fullName>
    </recommendedName>
</protein>
<sequence length="497" mass="54836">MASIAVSASPGWAPTQSLWFRAPRPRAPFVPHAASRLPFRRVSSVRAQVAESISHGQSDVGAPAAPTFTVQLVKYLGTKYSLASIHNVRTKARAIVALMKEMGLSEPFTMEQHIYPQKELLDSIHDGLAVAVLSRYPREFFHPDAMDTWHVFLAFLHSLNFSPAMIEKLVHGKPKLLAHTVRNPDAARCLFRWLRSLGCDAPSIVKIVMRFPNVLKLDVEEVLKPRFAALLSLEVSHDRAVQGIVRAPTILGVEPEYMQGRIEYLRGLGLTSVEIGHLVSLAPMTLLAGVESKLAPLAKFLQEDLGCTPEVMLTVLARGRLAHFSVSHLDACVRGWEELGYTRPELCLILTRYTNFLRLSPRGPHTRTKLAFLESAEGLGRSRAALVHYPQYLSYSLERRIGPRAAVMRSVKGRAITLSELGPADAVFCKKLGISQAQLDAAVEGWALSPEGSKWMDMLQGRTQPPPLPPLLRLDDKLERPGEGLAGAMDRLSLSAP</sequence>
<dbReference type="AlphaFoldDB" id="A0A1D2AEC7"/>
<evidence type="ECO:0000256" key="3">
    <source>
        <dbReference type="ARBA" id="ARBA00022946"/>
    </source>
</evidence>
<name>A0A1D2AEC7_AUXPR</name>
<evidence type="ECO:0000256" key="1">
    <source>
        <dbReference type="ARBA" id="ARBA00007692"/>
    </source>
</evidence>
<evidence type="ECO:0000256" key="2">
    <source>
        <dbReference type="ARBA" id="ARBA00022472"/>
    </source>
</evidence>
<dbReference type="GO" id="GO:0003676">
    <property type="term" value="F:nucleic acid binding"/>
    <property type="evidence" value="ECO:0007669"/>
    <property type="project" value="InterPro"/>
</dbReference>
<accession>A0A1D2AEC7</accession>
<dbReference type="PANTHER" id="PTHR13068:SF112">
    <property type="entry name" value="TRANSCRIPTION TERMINATION FACTOR 3, MITOCHONDRIAL"/>
    <property type="match status" value="1"/>
</dbReference>
<proteinExistence type="inferred from homology"/>
<dbReference type="InterPro" id="IPR038538">
    <property type="entry name" value="MTERF_sf"/>
</dbReference>
<gene>
    <name evidence="4" type="ORF">g.11375</name>
</gene>
<reference evidence="4" key="1">
    <citation type="submission" date="2015-08" db="EMBL/GenBank/DDBJ databases">
        <authorList>
            <person name="Babu N.S."/>
            <person name="Beckwith C.J."/>
            <person name="Beseler K.G."/>
            <person name="Brison A."/>
            <person name="Carone J.V."/>
            <person name="Caskin T.P."/>
            <person name="Diamond M."/>
            <person name="Durham M.E."/>
            <person name="Foxe J.M."/>
            <person name="Go M."/>
            <person name="Henderson B.A."/>
            <person name="Jones I.B."/>
            <person name="McGettigan J.A."/>
            <person name="Micheletti S.J."/>
            <person name="Nasrallah M.E."/>
            <person name="Ortiz D."/>
            <person name="Piller C.R."/>
            <person name="Privatt S.R."/>
            <person name="Schneider S.L."/>
            <person name="Sharp S."/>
            <person name="Smith T.C."/>
            <person name="Stanton J.D."/>
            <person name="Ullery H.E."/>
            <person name="Wilson R.J."/>
            <person name="Serrano M.G."/>
            <person name="Buck G."/>
            <person name="Lee V."/>
            <person name="Wang Y."/>
            <person name="Carvalho R."/>
            <person name="Voegtly L."/>
            <person name="Shi R."/>
            <person name="Duckworth R."/>
            <person name="Johnson A."/>
            <person name="Loviza R."/>
            <person name="Walstead R."/>
            <person name="Shah Z."/>
            <person name="Kiflezghi M."/>
            <person name="Wade K."/>
            <person name="Ball S.L."/>
            <person name="Bradley K.W."/>
            <person name="Asai D.J."/>
            <person name="Bowman C.A."/>
            <person name="Russell D.A."/>
            <person name="Pope W.H."/>
            <person name="Jacobs-Sera D."/>
            <person name="Hendrix R.W."/>
            <person name="Hatfull G.F."/>
        </authorList>
    </citation>
    <scope>NUCLEOTIDE SEQUENCE</scope>
</reference>
<dbReference type="Gene3D" id="1.25.70.10">
    <property type="entry name" value="Transcription termination factor 3, mitochondrial"/>
    <property type="match status" value="1"/>
</dbReference>
<dbReference type="Pfam" id="PF02536">
    <property type="entry name" value="mTERF"/>
    <property type="match status" value="1"/>
</dbReference>
<keyword evidence="2" id="KW-0805">Transcription regulation</keyword>
<evidence type="ECO:0000313" key="4">
    <source>
        <dbReference type="EMBL" id="JAT77569.1"/>
    </source>
</evidence>
<keyword evidence="3" id="KW-0809">Transit peptide</keyword>
<dbReference type="GO" id="GO:0006353">
    <property type="term" value="P:DNA-templated transcription termination"/>
    <property type="evidence" value="ECO:0007669"/>
    <property type="project" value="UniProtKB-KW"/>
</dbReference>
<dbReference type="EMBL" id="GDKF01001053">
    <property type="protein sequence ID" value="JAT77569.1"/>
    <property type="molecule type" value="Transcribed_RNA"/>
</dbReference>
<dbReference type="SMART" id="SM00733">
    <property type="entry name" value="Mterf"/>
    <property type="match status" value="4"/>
</dbReference>
<dbReference type="InterPro" id="IPR003690">
    <property type="entry name" value="MTERF"/>
</dbReference>
<evidence type="ECO:0008006" key="5">
    <source>
        <dbReference type="Google" id="ProtNLM"/>
    </source>
</evidence>
<comment type="similarity">
    <text evidence="1">Belongs to the mTERF family.</text>
</comment>
<organism evidence="4">
    <name type="scientific">Auxenochlorella protothecoides</name>
    <name type="common">Green microalga</name>
    <name type="synonym">Chlorella protothecoides</name>
    <dbReference type="NCBI Taxonomy" id="3075"/>
    <lineage>
        <taxon>Eukaryota</taxon>
        <taxon>Viridiplantae</taxon>
        <taxon>Chlorophyta</taxon>
        <taxon>core chlorophytes</taxon>
        <taxon>Trebouxiophyceae</taxon>
        <taxon>Chlorellales</taxon>
        <taxon>Chlorellaceae</taxon>
        <taxon>Auxenochlorella</taxon>
    </lineage>
</organism>
<dbReference type="PANTHER" id="PTHR13068">
    <property type="entry name" value="CGI-12 PROTEIN-RELATED"/>
    <property type="match status" value="1"/>
</dbReference>
<keyword evidence="2" id="KW-0806">Transcription termination</keyword>
<keyword evidence="2" id="KW-0804">Transcription</keyword>